<keyword evidence="7" id="KW-1185">Reference proteome</keyword>
<dbReference type="InterPro" id="IPR014746">
    <property type="entry name" value="Gln_synth/guanido_kin_cat_dom"/>
</dbReference>
<feature type="domain" description="Aspartyl/Glutamyl-tRNA(Gln) amidotransferase subunit B/E catalytic" evidence="5">
    <location>
        <begin position="6"/>
        <end position="297"/>
    </location>
</feature>
<dbReference type="GO" id="GO:0032543">
    <property type="term" value="P:mitochondrial translation"/>
    <property type="evidence" value="ECO:0007669"/>
    <property type="project" value="TreeGrafter"/>
</dbReference>
<dbReference type="GO" id="GO:0070681">
    <property type="term" value="P:glutaminyl-tRNAGln biosynthesis via transamidation"/>
    <property type="evidence" value="ECO:0007669"/>
    <property type="project" value="TreeGrafter"/>
</dbReference>
<dbReference type="GO" id="GO:0030956">
    <property type="term" value="C:glutamyl-tRNA(Gln) amidotransferase complex"/>
    <property type="evidence" value="ECO:0007669"/>
    <property type="project" value="TreeGrafter"/>
</dbReference>
<dbReference type="GO" id="GO:0005524">
    <property type="term" value="F:ATP binding"/>
    <property type="evidence" value="ECO:0007669"/>
    <property type="project" value="UniProtKB-KW"/>
</dbReference>
<dbReference type="eggNOG" id="KOG2438">
    <property type="taxonomic scope" value="Eukaryota"/>
</dbReference>
<organism evidence="6 7">
    <name type="scientific">Schizosaccharomyces cryophilus (strain OY26 / ATCC MYA-4695 / CBS 11777 / NBRC 106824 / NRRL Y48691)</name>
    <name type="common">Fission yeast</name>
    <dbReference type="NCBI Taxonomy" id="653667"/>
    <lineage>
        <taxon>Eukaryota</taxon>
        <taxon>Fungi</taxon>
        <taxon>Dikarya</taxon>
        <taxon>Ascomycota</taxon>
        <taxon>Taphrinomycotina</taxon>
        <taxon>Schizosaccharomycetes</taxon>
        <taxon>Schizosaccharomycetales</taxon>
        <taxon>Schizosaccharomycetaceae</taxon>
        <taxon>Schizosaccharomyces</taxon>
    </lineage>
</organism>
<dbReference type="EMBL" id="KE546991">
    <property type="protein sequence ID" value="EPY51070.1"/>
    <property type="molecule type" value="Genomic_DNA"/>
</dbReference>
<dbReference type="GeneID" id="25036573"/>
<evidence type="ECO:0000313" key="7">
    <source>
        <dbReference type="Proteomes" id="UP000015464"/>
    </source>
</evidence>
<accession>S9VZ20</accession>
<proteinExistence type="predicted"/>
<dbReference type="RefSeq" id="XP_013023644.1">
    <property type="nucleotide sequence ID" value="XM_013168190.1"/>
</dbReference>
<evidence type="ECO:0000256" key="1">
    <source>
        <dbReference type="ARBA" id="ARBA00022598"/>
    </source>
</evidence>
<sequence length="430" mass="47964">MNWNIYISLEVRFQLATAKKLFSSASVKHETPNSSVAFFDAALPGSMPSLNPEALRLAIQGALALNCDIAPICQFDRKLVFHPDSLAGYQITQHEMPLGENGFIDLSQDLDEVEDMRIPIQSIQLEQDAIESIQASHPTKRFLDFNRAGSPVIKITVPPCLHEEQTTGALLRKLRMVLCHAGILNNKTELDGMNCSVNISSPSGTSHQKNIISGIKPFKIELENLSSVQSVMTAIEFEVRRQFSPTENSNPLRTQVRGFDDKAGETFFLYEKLVPEGHLYVPETDIPPINLSKAYVEKLNSSMKPLLDVLYATLTSKPYMLPKPEARALLFYPEGYSYYTSVWNNIVSQKNFSSDIINDALRSLASFVVTNLSTIFNEQRERGGFYSISPKQLAELVLSSYSKKGSPITSETLVNWLATKAEKNSVSRMA</sequence>
<reference evidence="6 7" key="1">
    <citation type="journal article" date="2011" name="Science">
        <title>Comparative functional genomics of the fission yeasts.</title>
        <authorList>
            <person name="Rhind N."/>
            <person name="Chen Z."/>
            <person name="Yassour M."/>
            <person name="Thompson D.A."/>
            <person name="Haas B.J."/>
            <person name="Habib N."/>
            <person name="Wapinski I."/>
            <person name="Roy S."/>
            <person name="Lin M.F."/>
            <person name="Heiman D.I."/>
            <person name="Young S.K."/>
            <person name="Furuya K."/>
            <person name="Guo Y."/>
            <person name="Pidoux A."/>
            <person name="Chen H.M."/>
            <person name="Robbertse B."/>
            <person name="Goldberg J.M."/>
            <person name="Aoki K."/>
            <person name="Bayne E.H."/>
            <person name="Berlin A.M."/>
            <person name="Desjardins C.A."/>
            <person name="Dobbs E."/>
            <person name="Dukaj L."/>
            <person name="Fan L."/>
            <person name="FitzGerald M.G."/>
            <person name="French C."/>
            <person name="Gujja S."/>
            <person name="Hansen K."/>
            <person name="Keifenheim D."/>
            <person name="Levin J.Z."/>
            <person name="Mosher R.A."/>
            <person name="Mueller C.A."/>
            <person name="Pfiffner J."/>
            <person name="Priest M."/>
            <person name="Russ C."/>
            <person name="Smialowska A."/>
            <person name="Swoboda P."/>
            <person name="Sykes S.M."/>
            <person name="Vaughn M."/>
            <person name="Vengrova S."/>
            <person name="Yoder R."/>
            <person name="Zeng Q."/>
            <person name="Allshire R."/>
            <person name="Baulcombe D."/>
            <person name="Birren B.W."/>
            <person name="Brown W."/>
            <person name="Ekwall K."/>
            <person name="Kellis M."/>
            <person name="Leatherwood J."/>
            <person name="Levin H."/>
            <person name="Margalit H."/>
            <person name="Martienssen R."/>
            <person name="Nieduszynski C.A."/>
            <person name="Spatafora J.W."/>
            <person name="Friedman N."/>
            <person name="Dalgaard J.Z."/>
            <person name="Baumann P."/>
            <person name="Niki H."/>
            <person name="Regev A."/>
            <person name="Nusbaum C."/>
        </authorList>
    </citation>
    <scope>NUCLEOTIDE SEQUENCE [LARGE SCALE GENOMIC DNA]</scope>
    <source>
        <strain evidence="7">OY26 / ATCC MYA-4695 / CBS 11777 / NBRC 106824 / NRRL Y48691</strain>
    </source>
</reference>
<protein>
    <submittedName>
        <fullName evidence="6">F0-ATPase subunit E</fullName>
    </submittedName>
</protein>
<dbReference type="OrthoDB" id="1722066at2759"/>
<evidence type="ECO:0000256" key="2">
    <source>
        <dbReference type="ARBA" id="ARBA00022741"/>
    </source>
</evidence>
<keyword evidence="4" id="KW-0648">Protein biosynthesis</keyword>
<gene>
    <name evidence="6" type="ORF">SPOG_02249</name>
</gene>
<evidence type="ECO:0000259" key="5">
    <source>
        <dbReference type="Pfam" id="PF02934"/>
    </source>
</evidence>
<dbReference type="AlphaFoldDB" id="S9VZ20"/>
<dbReference type="STRING" id="653667.S9VZ20"/>
<dbReference type="Proteomes" id="UP000015464">
    <property type="component" value="Unassembled WGS sequence"/>
</dbReference>
<evidence type="ECO:0000313" key="6">
    <source>
        <dbReference type="EMBL" id="EPY51070.1"/>
    </source>
</evidence>
<keyword evidence="2" id="KW-0547">Nucleotide-binding</keyword>
<dbReference type="InterPro" id="IPR006075">
    <property type="entry name" value="Asn/Gln-tRNA_Trfase_suB/E_cat"/>
</dbReference>
<dbReference type="Pfam" id="PF02934">
    <property type="entry name" value="GatB_N"/>
    <property type="match status" value="1"/>
</dbReference>
<keyword evidence="3" id="KW-0067">ATP-binding</keyword>
<name>S9VZ20_SCHCR</name>
<keyword evidence="1" id="KW-0436">Ligase</keyword>
<evidence type="ECO:0000256" key="3">
    <source>
        <dbReference type="ARBA" id="ARBA00022840"/>
    </source>
</evidence>
<dbReference type="GO" id="GO:0005739">
    <property type="term" value="C:mitochondrion"/>
    <property type="evidence" value="ECO:0007669"/>
    <property type="project" value="TreeGrafter"/>
</dbReference>
<dbReference type="OMA" id="QIYAYEN"/>
<evidence type="ECO:0000256" key="4">
    <source>
        <dbReference type="ARBA" id="ARBA00022917"/>
    </source>
</evidence>
<dbReference type="SUPFAM" id="SSF55931">
    <property type="entry name" value="Glutamine synthetase/guanido kinase"/>
    <property type="match status" value="1"/>
</dbReference>
<dbReference type="GO" id="GO:0050567">
    <property type="term" value="F:glutaminyl-tRNA synthase (glutamine-hydrolyzing) activity"/>
    <property type="evidence" value="ECO:0007669"/>
    <property type="project" value="TreeGrafter"/>
</dbReference>
<dbReference type="HOGENOM" id="CLU_019240_4_0_1"/>
<dbReference type="PANTHER" id="PTHR11659:SF0">
    <property type="entry name" value="GLUTAMYL-TRNA(GLN) AMIDOTRANSFERASE SUBUNIT B, MITOCHONDRIAL"/>
    <property type="match status" value="1"/>
</dbReference>
<dbReference type="PANTHER" id="PTHR11659">
    <property type="entry name" value="GLUTAMYL-TRNA GLN AMIDOTRANSFERASE SUBUNIT B MITOCHONDRIAL AND PROKARYOTIC PET112-RELATED"/>
    <property type="match status" value="1"/>
</dbReference>
<dbReference type="InterPro" id="IPR017959">
    <property type="entry name" value="Asn/Gln-tRNA_amidoTrfase_suB/E"/>
</dbReference>